<comment type="caution">
    <text evidence="2">The sequence shown here is derived from an EMBL/GenBank/DDBJ whole genome shotgun (WGS) entry which is preliminary data.</text>
</comment>
<dbReference type="EMBL" id="BTSX01000006">
    <property type="protein sequence ID" value="GMT07427.1"/>
    <property type="molecule type" value="Genomic_DNA"/>
</dbReference>
<protein>
    <submittedName>
        <fullName evidence="2">Uncharacterized protein</fullName>
    </submittedName>
</protein>
<evidence type="ECO:0000313" key="3">
    <source>
        <dbReference type="Proteomes" id="UP001432027"/>
    </source>
</evidence>
<dbReference type="AlphaFoldDB" id="A0AAV5ULG4"/>
<feature type="non-terminal residue" evidence="2">
    <location>
        <position position="1"/>
    </location>
</feature>
<feature type="region of interest" description="Disordered" evidence="1">
    <location>
        <begin position="64"/>
        <end position="83"/>
    </location>
</feature>
<evidence type="ECO:0000256" key="1">
    <source>
        <dbReference type="SAM" id="MobiDB-lite"/>
    </source>
</evidence>
<dbReference type="Proteomes" id="UP001432027">
    <property type="component" value="Unassembled WGS sequence"/>
</dbReference>
<evidence type="ECO:0000313" key="2">
    <source>
        <dbReference type="EMBL" id="GMT07427.1"/>
    </source>
</evidence>
<keyword evidence="3" id="KW-1185">Reference proteome</keyword>
<organism evidence="2 3">
    <name type="scientific">Pristionchus entomophagus</name>
    <dbReference type="NCBI Taxonomy" id="358040"/>
    <lineage>
        <taxon>Eukaryota</taxon>
        <taxon>Metazoa</taxon>
        <taxon>Ecdysozoa</taxon>
        <taxon>Nematoda</taxon>
        <taxon>Chromadorea</taxon>
        <taxon>Rhabditida</taxon>
        <taxon>Rhabditina</taxon>
        <taxon>Diplogasteromorpha</taxon>
        <taxon>Diplogasteroidea</taxon>
        <taxon>Neodiplogasteridae</taxon>
        <taxon>Pristionchus</taxon>
    </lineage>
</organism>
<reference evidence="2" key="1">
    <citation type="submission" date="2023-10" db="EMBL/GenBank/DDBJ databases">
        <title>Genome assembly of Pristionchus species.</title>
        <authorList>
            <person name="Yoshida K."/>
            <person name="Sommer R.J."/>
        </authorList>
    </citation>
    <scope>NUCLEOTIDE SEQUENCE</scope>
    <source>
        <strain evidence="2">RS0144</strain>
    </source>
</reference>
<gene>
    <name evidence="2" type="ORF">PENTCL1PPCAC_29601</name>
</gene>
<name>A0AAV5ULG4_9BILA</name>
<proteinExistence type="predicted"/>
<sequence>TASVQDVVESLLEQFCRLWDSSFHDSELLLIEVLGSDLGEERSEGGVEFRRLYDHRVAGSERLDQRGRADEGRIPRRDDEDDSEGFRDEMKLVRCGIVHGILRGHELSRLDPLVHVLQGELDLTECHVHVGHHRRVLANVSEYSIVDCLLVLDEEFPECFDSFLPSSQIESRSRVVEFALLLDKIGVGNHC</sequence>
<accession>A0AAV5ULG4</accession>